<feature type="domain" description="EF-hand" evidence="2">
    <location>
        <begin position="88"/>
        <end position="123"/>
    </location>
</feature>
<feature type="transmembrane region" description="Helical" evidence="1">
    <location>
        <begin position="20"/>
        <end position="42"/>
    </location>
</feature>
<dbReference type="PROSITE" id="PS50222">
    <property type="entry name" value="EF_HAND_2"/>
    <property type="match status" value="1"/>
</dbReference>
<comment type="caution">
    <text evidence="3">The sequence shown here is derived from an EMBL/GenBank/DDBJ whole genome shotgun (WGS) entry which is preliminary data.</text>
</comment>
<protein>
    <recommendedName>
        <fullName evidence="2">EF-hand domain-containing protein</fullName>
    </recommendedName>
</protein>
<dbReference type="Gene3D" id="1.10.238.10">
    <property type="entry name" value="EF-hand"/>
    <property type="match status" value="1"/>
</dbReference>
<dbReference type="InterPro" id="IPR002048">
    <property type="entry name" value="EF_hand_dom"/>
</dbReference>
<evidence type="ECO:0000259" key="2">
    <source>
        <dbReference type="PROSITE" id="PS50222"/>
    </source>
</evidence>
<reference evidence="3" key="1">
    <citation type="submission" date="2022-11" db="EMBL/GenBank/DDBJ databases">
        <authorList>
            <person name="Hyden B.L."/>
            <person name="Feng K."/>
            <person name="Yates T."/>
            <person name="Jawdy S."/>
            <person name="Smart L.B."/>
            <person name="Muchero W."/>
        </authorList>
    </citation>
    <scope>NUCLEOTIDE SEQUENCE</scope>
    <source>
        <tissue evidence="3">Shoot tip</tissue>
    </source>
</reference>
<evidence type="ECO:0000313" key="4">
    <source>
        <dbReference type="Proteomes" id="UP001151752"/>
    </source>
</evidence>
<organism evidence="3 4">
    <name type="scientific">Salix koriyanagi</name>
    <dbReference type="NCBI Taxonomy" id="2511006"/>
    <lineage>
        <taxon>Eukaryota</taxon>
        <taxon>Viridiplantae</taxon>
        <taxon>Streptophyta</taxon>
        <taxon>Embryophyta</taxon>
        <taxon>Tracheophyta</taxon>
        <taxon>Spermatophyta</taxon>
        <taxon>Magnoliopsida</taxon>
        <taxon>eudicotyledons</taxon>
        <taxon>Gunneridae</taxon>
        <taxon>Pentapetalae</taxon>
        <taxon>rosids</taxon>
        <taxon>fabids</taxon>
        <taxon>Malpighiales</taxon>
        <taxon>Salicaceae</taxon>
        <taxon>Saliceae</taxon>
        <taxon>Salix</taxon>
    </lineage>
</organism>
<dbReference type="InterPro" id="IPR011992">
    <property type="entry name" value="EF-hand-dom_pair"/>
</dbReference>
<dbReference type="CDD" id="cd00051">
    <property type="entry name" value="EFh"/>
    <property type="match status" value="1"/>
</dbReference>
<name>A0A9Q0TE93_9ROSI</name>
<accession>A0A9Q0TE93</accession>
<dbReference type="Proteomes" id="UP001151752">
    <property type="component" value="Chromosome 2"/>
</dbReference>
<keyword evidence="1" id="KW-1133">Transmembrane helix</keyword>
<dbReference type="SUPFAM" id="SSF47473">
    <property type="entry name" value="EF-hand"/>
    <property type="match status" value="1"/>
</dbReference>
<sequence length="147" mass="16666">MYVVWAHNIYVLLKWKRNTFFKLVQGFPLPGMTAIIDIMFLYGSAHVMKRPLFSQACELAFTECDTGGHGLISEQELGDAIRLAIPNLDDDEIHELFNIFDTDGDGIVSKNNFTSRLRQNPLLIALFAPCLVHKYSSQVGHRILEIV</sequence>
<evidence type="ECO:0000256" key="1">
    <source>
        <dbReference type="SAM" id="Phobius"/>
    </source>
</evidence>
<keyword evidence="4" id="KW-1185">Reference proteome</keyword>
<keyword evidence="1" id="KW-0812">Transmembrane</keyword>
<reference evidence="3" key="2">
    <citation type="journal article" date="2023" name="Int. J. Mol. Sci.">
        <title>De Novo Assembly and Annotation of 11 Diverse Shrub Willow (Salix) Genomes Reveals Novel Gene Organization in Sex-Linked Regions.</title>
        <authorList>
            <person name="Hyden B."/>
            <person name="Feng K."/>
            <person name="Yates T.B."/>
            <person name="Jawdy S."/>
            <person name="Cereghino C."/>
            <person name="Smart L.B."/>
            <person name="Muchero W."/>
        </authorList>
    </citation>
    <scope>NUCLEOTIDE SEQUENCE</scope>
    <source>
        <tissue evidence="3">Shoot tip</tissue>
    </source>
</reference>
<dbReference type="SMART" id="SM00054">
    <property type="entry name" value="EFh"/>
    <property type="match status" value="2"/>
</dbReference>
<gene>
    <name evidence="3" type="ORF">OIU74_011034</name>
</gene>
<dbReference type="EMBL" id="JAPFFM010000015">
    <property type="protein sequence ID" value="KAJ6710042.1"/>
    <property type="molecule type" value="Genomic_DNA"/>
</dbReference>
<evidence type="ECO:0000313" key="3">
    <source>
        <dbReference type="EMBL" id="KAJ6710042.1"/>
    </source>
</evidence>
<dbReference type="GO" id="GO:0005509">
    <property type="term" value="F:calcium ion binding"/>
    <property type="evidence" value="ECO:0007669"/>
    <property type="project" value="InterPro"/>
</dbReference>
<proteinExistence type="predicted"/>
<dbReference type="AlphaFoldDB" id="A0A9Q0TE93"/>
<keyword evidence="1" id="KW-0472">Membrane</keyword>
<dbReference type="Pfam" id="PF13499">
    <property type="entry name" value="EF-hand_7"/>
    <property type="match status" value="1"/>
</dbReference>